<sequence length="151" mass="16076">MVNLPGGTAVCAPNVPGPNLTASVSDSTSGGFAIEEWLHGMARPVQQMKPGGGPLVTWPSLRQRRNARHCGERGGFCATRCSMTTAEVSRHVGCVFHGPSRDYKSKRWCGVGEAIHVTTQKIVSSPCQLLIASTYEVQLSVKPRAIPSTCG</sequence>
<gene>
    <name evidence="1" type="ORF">BDV95DRAFT_235189</name>
</gene>
<dbReference type="EMBL" id="JAADJZ010000003">
    <property type="protein sequence ID" value="KAF2876727.1"/>
    <property type="molecule type" value="Genomic_DNA"/>
</dbReference>
<reference evidence="1 2" key="1">
    <citation type="submission" date="2020-01" db="EMBL/GenBank/DDBJ databases">
        <authorList>
            <consortium name="DOE Joint Genome Institute"/>
            <person name="Haridas S."/>
            <person name="Albert R."/>
            <person name="Binder M."/>
            <person name="Bloem J."/>
            <person name="Labutti K."/>
            <person name="Salamov A."/>
            <person name="Andreopoulos B."/>
            <person name="Baker S.E."/>
            <person name="Barry K."/>
            <person name="Bills G."/>
            <person name="Bluhm B.H."/>
            <person name="Cannon C."/>
            <person name="Castanera R."/>
            <person name="Culley D.E."/>
            <person name="Daum C."/>
            <person name="Ezra D."/>
            <person name="Gonzalez J.B."/>
            <person name="Henrissat B."/>
            <person name="Kuo A."/>
            <person name="Liang C."/>
            <person name="Lipzen A."/>
            <person name="Lutzoni F."/>
            <person name="Magnuson J."/>
            <person name="Mondo S."/>
            <person name="Nolan M."/>
            <person name="Ohm R."/>
            <person name="Pangilinan J."/>
            <person name="Park H.-J.H."/>
            <person name="Ramirez L."/>
            <person name="Alfaro M."/>
            <person name="Sun H."/>
            <person name="Tritt A."/>
            <person name="Yoshinaga Y."/>
            <person name="Zwiers L.-H.L."/>
            <person name="Turgeon B.G."/>
            <person name="Goodwin S.B."/>
            <person name="Spatafora J.W."/>
            <person name="Crous P.W."/>
            <person name="Grigoriev I.V."/>
        </authorList>
    </citation>
    <scope>NUCLEOTIDE SEQUENCE [LARGE SCALE GENOMIC DNA]</scope>
    <source>
        <strain evidence="1 2">CBS 611.86</strain>
    </source>
</reference>
<dbReference type="Proteomes" id="UP000481861">
    <property type="component" value="Unassembled WGS sequence"/>
</dbReference>
<keyword evidence="2" id="KW-1185">Reference proteome</keyword>
<organism evidence="1 2">
    <name type="scientific">Massariosphaeria phaeospora</name>
    <dbReference type="NCBI Taxonomy" id="100035"/>
    <lineage>
        <taxon>Eukaryota</taxon>
        <taxon>Fungi</taxon>
        <taxon>Dikarya</taxon>
        <taxon>Ascomycota</taxon>
        <taxon>Pezizomycotina</taxon>
        <taxon>Dothideomycetes</taxon>
        <taxon>Pleosporomycetidae</taxon>
        <taxon>Pleosporales</taxon>
        <taxon>Pleosporales incertae sedis</taxon>
        <taxon>Massariosphaeria</taxon>
    </lineage>
</organism>
<dbReference type="AlphaFoldDB" id="A0A7C8INQ0"/>
<proteinExistence type="predicted"/>
<accession>A0A7C8INQ0</accession>
<comment type="caution">
    <text evidence="1">The sequence shown here is derived from an EMBL/GenBank/DDBJ whole genome shotgun (WGS) entry which is preliminary data.</text>
</comment>
<name>A0A7C8INQ0_9PLEO</name>
<evidence type="ECO:0000313" key="2">
    <source>
        <dbReference type="Proteomes" id="UP000481861"/>
    </source>
</evidence>
<protein>
    <submittedName>
        <fullName evidence="1">Uncharacterized protein</fullName>
    </submittedName>
</protein>
<evidence type="ECO:0000313" key="1">
    <source>
        <dbReference type="EMBL" id="KAF2876727.1"/>
    </source>
</evidence>